<evidence type="ECO:0000256" key="3">
    <source>
        <dbReference type="ARBA" id="ARBA00023002"/>
    </source>
</evidence>
<evidence type="ECO:0000256" key="6">
    <source>
        <dbReference type="ARBA" id="ARBA00047561"/>
    </source>
</evidence>
<dbReference type="STRING" id="888061.AXF15_09505"/>
<dbReference type="Proteomes" id="UP000063964">
    <property type="component" value="Chromosome"/>
</dbReference>
<keyword evidence="4" id="KW-0520">NAD</keyword>
<dbReference type="Gene3D" id="1.10.8.610">
    <property type="entry name" value="SirC, precorrin-2 dehydrogenase, C-terminal helical domain-like"/>
    <property type="match status" value="1"/>
</dbReference>
<evidence type="ECO:0000313" key="9">
    <source>
        <dbReference type="Proteomes" id="UP000063964"/>
    </source>
</evidence>
<dbReference type="NCBIfam" id="TIGR01470">
    <property type="entry name" value="cysG_Nterm"/>
    <property type="match status" value="1"/>
</dbReference>
<dbReference type="EMBL" id="CP014230">
    <property type="protein sequence ID" value="AMD93308.1"/>
    <property type="molecule type" value="Genomic_DNA"/>
</dbReference>
<dbReference type="GO" id="GO:0043115">
    <property type="term" value="F:precorrin-2 dehydrogenase activity"/>
    <property type="evidence" value="ECO:0007669"/>
    <property type="project" value="UniProtKB-EC"/>
</dbReference>
<dbReference type="PANTHER" id="PTHR35330:SF1">
    <property type="entry name" value="SIROHEME BIOSYNTHESIS PROTEIN MET8"/>
    <property type="match status" value="1"/>
</dbReference>
<dbReference type="InterPro" id="IPR042518">
    <property type="entry name" value="SirC_C"/>
</dbReference>
<protein>
    <recommendedName>
        <fullName evidence="2">precorrin-2 dehydrogenase</fullName>
        <ecNumber evidence="2">1.3.1.76</ecNumber>
    </recommendedName>
</protein>
<keyword evidence="3" id="KW-0560">Oxidoreductase</keyword>
<evidence type="ECO:0000259" key="7">
    <source>
        <dbReference type="Pfam" id="PF14824"/>
    </source>
</evidence>
<dbReference type="InterPro" id="IPR006367">
    <property type="entry name" value="Sirohaem_synthase_N"/>
</dbReference>
<keyword evidence="9" id="KW-1185">Reference proteome</keyword>
<dbReference type="SUPFAM" id="SSF51735">
    <property type="entry name" value="NAD(P)-binding Rossmann-fold domains"/>
    <property type="match status" value="1"/>
</dbReference>
<accession>A0A0X8JR17</accession>
<reference evidence="9" key="1">
    <citation type="submission" date="2016-02" db="EMBL/GenBank/DDBJ databases">
        <authorList>
            <person name="Holder M.E."/>
            <person name="Ajami N.J."/>
            <person name="Petrosino J.F."/>
        </authorList>
    </citation>
    <scope>NUCLEOTIDE SEQUENCE [LARGE SCALE GENOMIC DNA]</scope>
    <source>
        <strain evidence="9">DSM 12838</strain>
    </source>
</reference>
<dbReference type="InterPro" id="IPR036291">
    <property type="entry name" value="NAD(P)-bd_dom_sf"/>
</dbReference>
<dbReference type="Gene3D" id="3.40.50.720">
    <property type="entry name" value="NAD(P)-binding Rossmann-like Domain"/>
    <property type="match status" value="1"/>
</dbReference>
<dbReference type="KEGG" id="doa:AXF15_09505"/>
<dbReference type="GO" id="GO:0019354">
    <property type="term" value="P:siroheme biosynthetic process"/>
    <property type="evidence" value="ECO:0007669"/>
    <property type="project" value="UniProtKB-UniPathway"/>
</dbReference>
<dbReference type="Pfam" id="PF13241">
    <property type="entry name" value="NAD_binding_7"/>
    <property type="match status" value="1"/>
</dbReference>
<evidence type="ECO:0000256" key="1">
    <source>
        <dbReference type="ARBA" id="ARBA00005010"/>
    </source>
</evidence>
<dbReference type="EC" id="1.3.1.76" evidence="2"/>
<feature type="domain" description="Siroheme synthase central" evidence="7">
    <location>
        <begin position="124"/>
        <end position="150"/>
    </location>
</feature>
<dbReference type="SUPFAM" id="SSF75615">
    <property type="entry name" value="Siroheme synthase middle domains-like"/>
    <property type="match status" value="1"/>
</dbReference>
<organism evidence="8 9">
    <name type="scientific">Desulfomicrobium orale DSM 12838</name>
    <dbReference type="NCBI Taxonomy" id="888061"/>
    <lineage>
        <taxon>Bacteria</taxon>
        <taxon>Pseudomonadati</taxon>
        <taxon>Thermodesulfobacteriota</taxon>
        <taxon>Desulfovibrionia</taxon>
        <taxon>Desulfovibrionales</taxon>
        <taxon>Desulfomicrobiaceae</taxon>
        <taxon>Desulfomicrobium</taxon>
    </lineage>
</organism>
<comment type="catalytic activity">
    <reaction evidence="6">
        <text>precorrin-2 + NAD(+) = sirohydrochlorin + NADH + 2 H(+)</text>
        <dbReference type="Rhea" id="RHEA:15613"/>
        <dbReference type="ChEBI" id="CHEBI:15378"/>
        <dbReference type="ChEBI" id="CHEBI:57540"/>
        <dbReference type="ChEBI" id="CHEBI:57945"/>
        <dbReference type="ChEBI" id="CHEBI:58351"/>
        <dbReference type="ChEBI" id="CHEBI:58827"/>
        <dbReference type="EC" id="1.3.1.76"/>
    </reaction>
</comment>
<evidence type="ECO:0000313" key="8">
    <source>
        <dbReference type="EMBL" id="AMD93308.1"/>
    </source>
</evidence>
<gene>
    <name evidence="8" type="ORF">AXF15_09505</name>
</gene>
<comment type="pathway">
    <text evidence="1">Porphyrin-containing compound metabolism; siroheme biosynthesis; sirohydrochlorin from precorrin-2: step 1/1.</text>
</comment>
<evidence type="ECO:0000256" key="5">
    <source>
        <dbReference type="ARBA" id="ARBA00023244"/>
    </source>
</evidence>
<dbReference type="InterPro" id="IPR028281">
    <property type="entry name" value="Sirohaem_synthase_central"/>
</dbReference>
<sequence length="231" mass="25502">MCMRYYPLLLDIRRAHCVVVGAGEVGQRKIETLLACDPARLTAVDPRPPGPALLAFLARHANFTYAKRPFADTDLDGARLVFACTPLRELNARIGLLCRDKNILCNMADDPESGDFTLPASITRGDLTITVSTGGASPALSRVIRRDLEERYGPEYERLTRLMGRIRPAQLALGGSSSENRRVFRDLAAAPLPELIRKNDRSACERTLKALLPADLHAQIGEWCDDCFPTV</sequence>
<dbReference type="Pfam" id="PF14824">
    <property type="entry name" value="Sirohm_synth_M"/>
    <property type="match status" value="1"/>
</dbReference>
<dbReference type="UniPathway" id="UPA00262">
    <property type="reaction ID" value="UER00222"/>
</dbReference>
<evidence type="ECO:0000256" key="2">
    <source>
        <dbReference type="ARBA" id="ARBA00012400"/>
    </source>
</evidence>
<name>A0A0X8JR17_9BACT</name>
<dbReference type="AlphaFoldDB" id="A0A0X8JR17"/>
<keyword evidence="5" id="KW-0627">Porphyrin biosynthesis</keyword>
<evidence type="ECO:0000256" key="4">
    <source>
        <dbReference type="ARBA" id="ARBA00023027"/>
    </source>
</evidence>
<proteinExistence type="predicted"/>
<dbReference type="PANTHER" id="PTHR35330">
    <property type="entry name" value="SIROHEME BIOSYNTHESIS PROTEIN MET8"/>
    <property type="match status" value="1"/>
</dbReference>
<dbReference type="InterPro" id="IPR028161">
    <property type="entry name" value="Met8-like"/>
</dbReference>
<dbReference type="GO" id="GO:0004325">
    <property type="term" value="F:ferrochelatase activity"/>
    <property type="evidence" value="ECO:0007669"/>
    <property type="project" value="InterPro"/>
</dbReference>